<keyword evidence="2" id="KW-1185">Reference proteome</keyword>
<gene>
    <name evidence="1" type="ORF">SAMN04488021_13310</name>
</gene>
<dbReference type="RefSeq" id="WP_074969560.1">
    <property type="nucleotide sequence ID" value="NZ_CBCRYP010000046.1"/>
</dbReference>
<evidence type="ECO:0000313" key="1">
    <source>
        <dbReference type="EMBL" id="SFH77417.1"/>
    </source>
</evidence>
<organism evidence="1 2">
    <name type="scientific">Paracoccus aminovorans</name>
    <dbReference type="NCBI Taxonomy" id="34004"/>
    <lineage>
        <taxon>Bacteria</taxon>
        <taxon>Pseudomonadati</taxon>
        <taxon>Pseudomonadota</taxon>
        <taxon>Alphaproteobacteria</taxon>
        <taxon>Rhodobacterales</taxon>
        <taxon>Paracoccaceae</taxon>
        <taxon>Paracoccus</taxon>
    </lineage>
</organism>
<sequence length="353" mass="38494">MRFPTIAQGATPSADGAVTRFVSPEVQNKSWFNPTRPVIFVNGMLNTGADHRACAEALSLMLGCPVVGVYNRKDGFWADLFQCITDKARLTQVQTSNLNHNTNWIAFFDQVWQKSRETRPMLTKEDFAHEMLASNPAAQSLFALLIGQPGGMLGTPIYCHSQGNLVTSNALSAVTLVKGAESVRGLEVNSFGSPARGWPVGLNRVNNAYTFDPVSLLDLTMDLSSAKVGFKVAHGFLNYVAQDGEFVVNRFRTGGWGMTVNMDEKGLAKFCAGLGTNTKRLRAIFDRLESAHFTDSDDVALEYVNLLSDQQIAALRAVDPAFVAQLVRLLQAGWTAADEQRAIDRLQAAQGVS</sequence>
<reference evidence="1 2" key="1">
    <citation type="submission" date="2016-10" db="EMBL/GenBank/DDBJ databases">
        <authorList>
            <person name="de Groot N.N."/>
        </authorList>
    </citation>
    <scope>NUCLEOTIDE SEQUENCE [LARGE SCALE GENOMIC DNA]</scope>
    <source>
        <strain evidence="1 2">DSM 8537</strain>
    </source>
</reference>
<accession>A0A1I3CSH7</accession>
<dbReference type="Proteomes" id="UP000183635">
    <property type="component" value="Unassembled WGS sequence"/>
</dbReference>
<dbReference type="OrthoDB" id="242387at2"/>
<dbReference type="EMBL" id="FOPU01000033">
    <property type="protein sequence ID" value="SFH77417.1"/>
    <property type="molecule type" value="Genomic_DNA"/>
</dbReference>
<evidence type="ECO:0000313" key="2">
    <source>
        <dbReference type="Proteomes" id="UP000183635"/>
    </source>
</evidence>
<protein>
    <submittedName>
        <fullName evidence="1">Uncharacterized protein</fullName>
    </submittedName>
</protein>
<dbReference type="AlphaFoldDB" id="A0A1I3CSH7"/>
<name>A0A1I3CSH7_9RHOB</name>
<proteinExistence type="predicted"/>